<keyword evidence="2" id="KW-0081">Bacteriolytic enzyme</keyword>
<dbReference type="GO" id="GO:0042742">
    <property type="term" value="P:defense response to bacterium"/>
    <property type="evidence" value="ECO:0007669"/>
    <property type="project" value="UniProtKB-KW"/>
</dbReference>
<evidence type="ECO:0000256" key="3">
    <source>
        <dbReference type="ARBA" id="ARBA00022801"/>
    </source>
</evidence>
<reference evidence="7 8" key="1">
    <citation type="submission" date="2018-09" db="EMBL/GenBank/DDBJ databases">
        <title>Genome sequencing of strain 6GH32-13.</title>
        <authorList>
            <person name="Weon H.-Y."/>
            <person name="Heo J."/>
            <person name="Kwon S.-W."/>
        </authorList>
    </citation>
    <scope>NUCLEOTIDE SEQUENCE [LARGE SCALE GENOMIC DNA]</scope>
    <source>
        <strain evidence="7 8">5GH32-13</strain>
    </source>
</reference>
<keyword evidence="8" id="KW-1185">Reference proteome</keyword>
<sequence>MPFKRLLIVLPLLASLWLQAQKSDDIYGYINLYKELAMQEMMRTGVPASIKLAQGIHETMAGKSDLVLKSNNHFGIKCKNTWVGDKVYHDDDARGECFRSYSSPTDSYMDHSNFLKNSSRYAFLFQLDPTDYKGWAYGLKKAGYATNIKYSQIIIKLIEDYNLQQYSLIALGKLGPQDEILAGNPKRPAEGDGTLAGGPVVIAPFTAVEEEVKEAPKVTWPEGQFTINNTKVVYAKAGTALLAVAEQYDVSLRRLMDFNDLQREDVLTNGQLLFLQRKRKVGASEKHIVQTGETLYDICQSEGVRLESLLEHNHLQQQDMPATGETLYLQGKAPARPRLATEVAPQTTQAQQAAPRTTDMAAATYTTHTVQTKETLYSIARKYSITVEQLKEWNKMAGYELKIGQELIIYKN</sequence>
<protein>
    <recommendedName>
        <fullName evidence="4">Peptidoglycan hydrolase</fullName>
    </recommendedName>
</protein>
<dbReference type="EMBL" id="CP032157">
    <property type="protein sequence ID" value="AXY77545.1"/>
    <property type="molecule type" value="Genomic_DNA"/>
</dbReference>
<feature type="signal peptide" evidence="5">
    <location>
        <begin position="1"/>
        <end position="20"/>
    </location>
</feature>
<gene>
    <name evidence="7" type="ORF">D3H65_27735</name>
</gene>
<dbReference type="GO" id="GO:0031640">
    <property type="term" value="P:killing of cells of another organism"/>
    <property type="evidence" value="ECO:0007669"/>
    <property type="project" value="UniProtKB-KW"/>
</dbReference>
<dbReference type="PANTHER" id="PTHR33308:SF9">
    <property type="entry name" value="PEPTIDOGLYCAN HYDROLASE FLGJ"/>
    <property type="match status" value="1"/>
</dbReference>
<keyword evidence="1" id="KW-0929">Antimicrobial</keyword>
<feature type="domain" description="LysM" evidence="6">
    <location>
        <begin position="285"/>
        <end position="329"/>
    </location>
</feature>
<dbReference type="SUPFAM" id="SSF54106">
    <property type="entry name" value="LysM domain"/>
    <property type="match status" value="2"/>
</dbReference>
<feature type="chain" id="PRO_5017548627" description="Peptidoglycan hydrolase" evidence="5">
    <location>
        <begin position="21"/>
        <end position="412"/>
    </location>
</feature>
<feature type="domain" description="LysM" evidence="6">
    <location>
        <begin position="366"/>
        <end position="409"/>
    </location>
</feature>
<evidence type="ECO:0000256" key="2">
    <source>
        <dbReference type="ARBA" id="ARBA00022638"/>
    </source>
</evidence>
<dbReference type="SMART" id="SM00047">
    <property type="entry name" value="LYZ2"/>
    <property type="match status" value="1"/>
</dbReference>
<evidence type="ECO:0000313" key="7">
    <source>
        <dbReference type="EMBL" id="AXY77545.1"/>
    </source>
</evidence>
<dbReference type="OrthoDB" id="977752at2"/>
<dbReference type="InterPro" id="IPR002901">
    <property type="entry name" value="MGlyc_endo_b_GlcNAc-like_dom"/>
</dbReference>
<keyword evidence="5" id="KW-0732">Signal</keyword>
<dbReference type="Pfam" id="PF01476">
    <property type="entry name" value="LysM"/>
    <property type="match status" value="2"/>
</dbReference>
<dbReference type="PROSITE" id="PS51782">
    <property type="entry name" value="LYSM"/>
    <property type="match status" value="2"/>
</dbReference>
<dbReference type="CDD" id="cd00118">
    <property type="entry name" value="LysM"/>
    <property type="match status" value="2"/>
</dbReference>
<dbReference type="InterPro" id="IPR051056">
    <property type="entry name" value="Glycosyl_Hydrolase_73"/>
</dbReference>
<evidence type="ECO:0000256" key="1">
    <source>
        <dbReference type="ARBA" id="ARBA00022529"/>
    </source>
</evidence>
<dbReference type="SMART" id="SM00257">
    <property type="entry name" value="LysM"/>
    <property type="match status" value="3"/>
</dbReference>
<dbReference type="InterPro" id="IPR018392">
    <property type="entry name" value="LysM"/>
</dbReference>
<evidence type="ECO:0000259" key="6">
    <source>
        <dbReference type="PROSITE" id="PS51782"/>
    </source>
</evidence>
<keyword evidence="3" id="KW-0378">Hydrolase</keyword>
<dbReference type="Pfam" id="PF01832">
    <property type="entry name" value="Glucosaminidase"/>
    <property type="match status" value="1"/>
</dbReference>
<evidence type="ECO:0000313" key="8">
    <source>
        <dbReference type="Proteomes" id="UP000263900"/>
    </source>
</evidence>
<evidence type="ECO:0000256" key="4">
    <source>
        <dbReference type="ARBA" id="ARBA00032108"/>
    </source>
</evidence>
<dbReference type="KEGG" id="pseg:D3H65_27735"/>
<dbReference type="InterPro" id="IPR036779">
    <property type="entry name" value="LysM_dom_sf"/>
</dbReference>
<dbReference type="RefSeq" id="WP_119053419.1">
    <property type="nucleotide sequence ID" value="NZ_CP032157.1"/>
</dbReference>
<accession>A0A3B7N0K1</accession>
<dbReference type="Gene3D" id="3.10.350.10">
    <property type="entry name" value="LysM domain"/>
    <property type="match status" value="2"/>
</dbReference>
<proteinExistence type="predicted"/>
<dbReference type="AlphaFoldDB" id="A0A3B7N0K1"/>
<dbReference type="Proteomes" id="UP000263900">
    <property type="component" value="Chromosome"/>
</dbReference>
<dbReference type="Gene3D" id="1.10.530.10">
    <property type="match status" value="1"/>
</dbReference>
<name>A0A3B7N0K1_9BACT</name>
<organism evidence="7 8">
    <name type="scientific">Paraflavitalea soli</name>
    <dbReference type="NCBI Taxonomy" id="2315862"/>
    <lineage>
        <taxon>Bacteria</taxon>
        <taxon>Pseudomonadati</taxon>
        <taxon>Bacteroidota</taxon>
        <taxon>Chitinophagia</taxon>
        <taxon>Chitinophagales</taxon>
        <taxon>Chitinophagaceae</taxon>
        <taxon>Paraflavitalea</taxon>
    </lineage>
</organism>
<dbReference type="PANTHER" id="PTHR33308">
    <property type="entry name" value="PEPTIDOGLYCAN HYDROLASE FLGJ"/>
    <property type="match status" value="1"/>
</dbReference>
<evidence type="ECO:0000256" key="5">
    <source>
        <dbReference type="SAM" id="SignalP"/>
    </source>
</evidence>
<dbReference type="GO" id="GO:0004040">
    <property type="term" value="F:amidase activity"/>
    <property type="evidence" value="ECO:0007669"/>
    <property type="project" value="InterPro"/>
</dbReference>